<reference evidence="1" key="1">
    <citation type="submission" date="2022-01" db="EMBL/GenBank/DDBJ databases">
        <authorList>
            <person name="King R."/>
        </authorList>
    </citation>
    <scope>NUCLEOTIDE SEQUENCE</scope>
</reference>
<dbReference type="Proteomes" id="UP001153709">
    <property type="component" value="Chromosome 1"/>
</dbReference>
<keyword evidence="2" id="KW-1185">Reference proteome</keyword>
<dbReference type="EMBL" id="OU898276">
    <property type="protein sequence ID" value="CAH1235868.1"/>
    <property type="molecule type" value="Genomic_DNA"/>
</dbReference>
<gene>
    <name evidence="1" type="ORF">DIABBA_LOCUS641</name>
</gene>
<accession>A0A9P0GSC0</accession>
<evidence type="ECO:0000313" key="2">
    <source>
        <dbReference type="Proteomes" id="UP001153709"/>
    </source>
</evidence>
<proteinExistence type="predicted"/>
<dbReference type="OrthoDB" id="8110911at2759"/>
<protein>
    <submittedName>
        <fullName evidence="1">Uncharacterized protein</fullName>
    </submittedName>
</protein>
<sequence>MLAMEFKVEMQEDFVENNQKDTEMQPFTFINLKNFKNELEDNLEMGLTAKVKQEFNEGDQGYIESQLFTSPDFKDFINKTDEDNSGLSQNRMEIMKTELACTTEQQINADTEETTGSVD</sequence>
<evidence type="ECO:0000313" key="1">
    <source>
        <dbReference type="EMBL" id="CAH1235868.1"/>
    </source>
</evidence>
<dbReference type="AlphaFoldDB" id="A0A9P0GSC0"/>
<name>A0A9P0GSC0_DIABA</name>
<organism evidence="1 2">
    <name type="scientific">Diabrotica balteata</name>
    <name type="common">Banded cucumber beetle</name>
    <dbReference type="NCBI Taxonomy" id="107213"/>
    <lineage>
        <taxon>Eukaryota</taxon>
        <taxon>Metazoa</taxon>
        <taxon>Ecdysozoa</taxon>
        <taxon>Arthropoda</taxon>
        <taxon>Hexapoda</taxon>
        <taxon>Insecta</taxon>
        <taxon>Pterygota</taxon>
        <taxon>Neoptera</taxon>
        <taxon>Endopterygota</taxon>
        <taxon>Coleoptera</taxon>
        <taxon>Polyphaga</taxon>
        <taxon>Cucujiformia</taxon>
        <taxon>Chrysomeloidea</taxon>
        <taxon>Chrysomelidae</taxon>
        <taxon>Galerucinae</taxon>
        <taxon>Diabroticina</taxon>
        <taxon>Diabroticites</taxon>
        <taxon>Diabrotica</taxon>
    </lineage>
</organism>